<evidence type="ECO:0000256" key="1">
    <source>
        <dbReference type="ARBA" id="ARBA00022448"/>
    </source>
</evidence>
<dbReference type="Proteomes" id="UP000562395">
    <property type="component" value="Unassembled WGS sequence"/>
</dbReference>
<keyword evidence="4" id="KW-0408">Iron</keyword>
<dbReference type="EMBL" id="JACICY010000004">
    <property type="protein sequence ID" value="MBB3860951.1"/>
    <property type="molecule type" value="Genomic_DNA"/>
</dbReference>
<keyword evidence="1" id="KW-0813">Transport</keyword>
<gene>
    <name evidence="6" type="ORF">GGQ88_002220</name>
</gene>
<sequence length="67" mass="7355">MELKITVDRSKCSGHARCAMKGPDVYELDDEGFCISDGKIVTDESLRTQVIHGMKACPERAISVIEA</sequence>
<protein>
    <submittedName>
        <fullName evidence="6">Ferredoxin</fullName>
    </submittedName>
</protein>
<dbReference type="PANTHER" id="PTHR36923">
    <property type="entry name" value="FERREDOXIN"/>
    <property type="match status" value="1"/>
</dbReference>
<dbReference type="RefSeq" id="WP_221214617.1">
    <property type="nucleotide sequence ID" value="NZ_JACICY010000004.1"/>
</dbReference>
<accession>A0A7W5ZWV3</accession>
<dbReference type="GO" id="GO:0051536">
    <property type="term" value="F:iron-sulfur cluster binding"/>
    <property type="evidence" value="ECO:0007669"/>
    <property type="project" value="UniProtKB-KW"/>
</dbReference>
<evidence type="ECO:0000256" key="4">
    <source>
        <dbReference type="ARBA" id="ARBA00023004"/>
    </source>
</evidence>
<dbReference type="SUPFAM" id="SSF54862">
    <property type="entry name" value="4Fe-4S ferredoxins"/>
    <property type="match status" value="1"/>
</dbReference>
<evidence type="ECO:0000256" key="5">
    <source>
        <dbReference type="ARBA" id="ARBA00023014"/>
    </source>
</evidence>
<dbReference type="PANTHER" id="PTHR36923:SF3">
    <property type="entry name" value="FERREDOXIN"/>
    <property type="match status" value="1"/>
</dbReference>
<evidence type="ECO:0000313" key="7">
    <source>
        <dbReference type="Proteomes" id="UP000562395"/>
    </source>
</evidence>
<dbReference type="Pfam" id="PF13459">
    <property type="entry name" value="Fer4_15"/>
    <property type="match status" value="1"/>
</dbReference>
<organism evidence="6 7">
    <name type="scientific">Novosphingobium hassiacum</name>
    <dbReference type="NCBI Taxonomy" id="173676"/>
    <lineage>
        <taxon>Bacteria</taxon>
        <taxon>Pseudomonadati</taxon>
        <taxon>Pseudomonadota</taxon>
        <taxon>Alphaproteobacteria</taxon>
        <taxon>Sphingomonadales</taxon>
        <taxon>Sphingomonadaceae</taxon>
        <taxon>Novosphingobium</taxon>
    </lineage>
</organism>
<name>A0A7W5ZWV3_9SPHN</name>
<keyword evidence="3" id="KW-0249">Electron transport</keyword>
<evidence type="ECO:0000256" key="2">
    <source>
        <dbReference type="ARBA" id="ARBA00022723"/>
    </source>
</evidence>
<dbReference type="Gene3D" id="3.30.70.20">
    <property type="match status" value="1"/>
</dbReference>
<dbReference type="GO" id="GO:0046872">
    <property type="term" value="F:metal ion binding"/>
    <property type="evidence" value="ECO:0007669"/>
    <property type="project" value="UniProtKB-KW"/>
</dbReference>
<dbReference type="InterPro" id="IPR051269">
    <property type="entry name" value="Fe-S_cluster_ET"/>
</dbReference>
<dbReference type="AlphaFoldDB" id="A0A7W5ZWV3"/>
<evidence type="ECO:0000256" key="3">
    <source>
        <dbReference type="ARBA" id="ARBA00022982"/>
    </source>
</evidence>
<keyword evidence="2" id="KW-0479">Metal-binding</keyword>
<evidence type="ECO:0000313" key="6">
    <source>
        <dbReference type="EMBL" id="MBB3860951.1"/>
    </source>
</evidence>
<proteinExistence type="predicted"/>
<reference evidence="6 7" key="1">
    <citation type="submission" date="2020-08" db="EMBL/GenBank/DDBJ databases">
        <title>Genomic Encyclopedia of Type Strains, Phase IV (KMG-IV): sequencing the most valuable type-strain genomes for metagenomic binning, comparative biology and taxonomic classification.</title>
        <authorList>
            <person name="Goeker M."/>
        </authorList>
    </citation>
    <scope>NUCLEOTIDE SEQUENCE [LARGE SCALE GENOMIC DNA]</scope>
    <source>
        <strain evidence="6 7">DSM 14552</strain>
    </source>
</reference>
<keyword evidence="7" id="KW-1185">Reference proteome</keyword>
<comment type="caution">
    <text evidence="6">The sequence shown here is derived from an EMBL/GenBank/DDBJ whole genome shotgun (WGS) entry which is preliminary data.</text>
</comment>
<keyword evidence="5" id="KW-0411">Iron-sulfur</keyword>